<reference evidence="5 6" key="1">
    <citation type="submission" date="2021-03" db="EMBL/GenBank/DDBJ databases">
        <title>Genomic Encyclopedia of Type Strains, Phase IV (KMG-IV): sequencing the most valuable type-strain genomes for metagenomic binning, comparative biology and taxonomic classification.</title>
        <authorList>
            <person name="Goeker M."/>
        </authorList>
    </citation>
    <scope>NUCLEOTIDE SEQUENCE [LARGE SCALE GENOMIC DNA]</scope>
    <source>
        <strain evidence="5 6">DSM 26048</strain>
    </source>
</reference>
<evidence type="ECO:0000256" key="3">
    <source>
        <dbReference type="PROSITE-ProRule" id="PRU00339"/>
    </source>
</evidence>
<dbReference type="Gene3D" id="1.25.40.10">
    <property type="entry name" value="Tetratricopeptide repeat domain"/>
    <property type="match status" value="1"/>
</dbReference>
<dbReference type="InterPro" id="IPR019734">
    <property type="entry name" value="TPR_rpt"/>
</dbReference>
<dbReference type="Pfam" id="PF25063">
    <property type="entry name" value="ARM_TT21_C"/>
    <property type="match status" value="1"/>
</dbReference>
<dbReference type="SUPFAM" id="SSF48452">
    <property type="entry name" value="TPR-like"/>
    <property type="match status" value="1"/>
</dbReference>
<keyword evidence="2 3" id="KW-0802">TPR repeat</keyword>
<keyword evidence="1" id="KW-0677">Repeat</keyword>
<feature type="domain" description="Tetratricopeptide repeat protein 21A/21B C-terminal ARM" evidence="4">
    <location>
        <begin position="57"/>
        <end position="142"/>
    </location>
</feature>
<gene>
    <name evidence="5" type="ORF">J2Z66_007898</name>
</gene>
<accession>A0ABS4J8S1</accession>
<comment type="caution">
    <text evidence="5">The sequence shown here is derived from an EMBL/GenBank/DDBJ whole genome shotgun (WGS) entry which is preliminary data.</text>
</comment>
<evidence type="ECO:0000256" key="2">
    <source>
        <dbReference type="ARBA" id="ARBA00022803"/>
    </source>
</evidence>
<protein>
    <submittedName>
        <fullName evidence="5">Tetratricopeptide (TPR) repeat protein</fullName>
    </submittedName>
</protein>
<proteinExistence type="predicted"/>
<evidence type="ECO:0000313" key="5">
    <source>
        <dbReference type="EMBL" id="MBP1996252.1"/>
    </source>
</evidence>
<dbReference type="PANTHER" id="PTHR15704:SF7">
    <property type="entry name" value="SUPERKILLER COMPLEX PROTEIN 3"/>
    <property type="match status" value="1"/>
</dbReference>
<dbReference type="RefSeq" id="WP_209978494.1">
    <property type="nucleotide sequence ID" value="NZ_JAGGLB010000046.1"/>
</dbReference>
<dbReference type="InterPro" id="IPR039226">
    <property type="entry name" value="Ski3/TTC37"/>
</dbReference>
<feature type="repeat" description="TPR" evidence="3">
    <location>
        <begin position="77"/>
        <end position="110"/>
    </location>
</feature>
<evidence type="ECO:0000256" key="1">
    <source>
        <dbReference type="ARBA" id="ARBA00022737"/>
    </source>
</evidence>
<evidence type="ECO:0000313" key="6">
    <source>
        <dbReference type="Proteomes" id="UP001519287"/>
    </source>
</evidence>
<dbReference type="Pfam" id="PF13174">
    <property type="entry name" value="TPR_6"/>
    <property type="match status" value="1"/>
</dbReference>
<sequence>MNEKEVKKQLSAAKKYRNNGDFAQALAILHQINNEYPENVTYRYQLAFTYYESYESMNTDAAKRYVEEAVALDANFKENYELLGDIYRKEEKLEKAKEYYEKAYELDSEYLTVGEKLIQLYLKMSNYEGVLEVCSRMMSYIPVDTSSAKAKALTSIYFGCVLYKGWALVYLNRYEEAIEEIKRIKELDIQTKLPSFFNQYKDDDEALFKMYYKLNNNPKISEYKEILRNEYKLNDENILALEEEARQDIILFRQRPDVMRHLGLS</sequence>
<name>A0ABS4J8S1_9BACL</name>
<dbReference type="PANTHER" id="PTHR15704">
    <property type="entry name" value="SUPERKILLER 3 PROTEIN-RELATED"/>
    <property type="match status" value="1"/>
</dbReference>
<dbReference type="Proteomes" id="UP001519287">
    <property type="component" value="Unassembled WGS sequence"/>
</dbReference>
<keyword evidence="6" id="KW-1185">Reference proteome</keyword>
<evidence type="ECO:0000259" key="4">
    <source>
        <dbReference type="Pfam" id="PF25063"/>
    </source>
</evidence>
<organism evidence="5 6">
    <name type="scientific">Paenibacillus eucommiae</name>
    <dbReference type="NCBI Taxonomy" id="1355755"/>
    <lineage>
        <taxon>Bacteria</taxon>
        <taxon>Bacillati</taxon>
        <taxon>Bacillota</taxon>
        <taxon>Bacilli</taxon>
        <taxon>Bacillales</taxon>
        <taxon>Paenibacillaceae</taxon>
        <taxon>Paenibacillus</taxon>
    </lineage>
</organism>
<dbReference type="PROSITE" id="PS50005">
    <property type="entry name" value="TPR"/>
    <property type="match status" value="1"/>
</dbReference>
<dbReference type="InterPro" id="IPR011990">
    <property type="entry name" value="TPR-like_helical_dom_sf"/>
</dbReference>
<dbReference type="EMBL" id="JAGGLB010000046">
    <property type="protein sequence ID" value="MBP1996252.1"/>
    <property type="molecule type" value="Genomic_DNA"/>
</dbReference>
<dbReference type="InterPro" id="IPR056834">
    <property type="entry name" value="ARM_TT21_C"/>
</dbReference>